<accession>A0A0B1PC19</accession>
<evidence type="ECO:0000313" key="1">
    <source>
        <dbReference type="EMBL" id="KHJ34204.1"/>
    </source>
</evidence>
<comment type="caution">
    <text evidence="1">The sequence shown here is derived from an EMBL/GenBank/DDBJ whole genome shotgun (WGS) entry which is preliminary data.</text>
</comment>
<dbReference type="HOGENOM" id="CLU_2559996_0_0_1"/>
<proteinExistence type="predicted"/>
<dbReference type="EMBL" id="JNVN01000995">
    <property type="protein sequence ID" value="KHJ34204.1"/>
    <property type="molecule type" value="Genomic_DNA"/>
</dbReference>
<reference evidence="1 2" key="1">
    <citation type="journal article" date="2014" name="BMC Genomics">
        <title>Adaptive genomic structural variation in the grape powdery mildew pathogen, Erysiphe necator.</title>
        <authorList>
            <person name="Jones L."/>
            <person name="Riaz S."/>
            <person name="Morales-Cruz A."/>
            <person name="Amrine K.C."/>
            <person name="McGuire B."/>
            <person name="Gubler W.D."/>
            <person name="Walker M.A."/>
            <person name="Cantu D."/>
        </authorList>
    </citation>
    <scope>NUCLEOTIDE SEQUENCE [LARGE SCALE GENOMIC DNA]</scope>
    <source>
        <strain evidence="2">c</strain>
    </source>
</reference>
<dbReference type="GO" id="GO:0016301">
    <property type="term" value="F:kinase activity"/>
    <property type="evidence" value="ECO:0007669"/>
    <property type="project" value="UniProtKB-KW"/>
</dbReference>
<organism evidence="1 2">
    <name type="scientific">Uncinula necator</name>
    <name type="common">Grape powdery mildew</name>
    <dbReference type="NCBI Taxonomy" id="52586"/>
    <lineage>
        <taxon>Eukaryota</taxon>
        <taxon>Fungi</taxon>
        <taxon>Dikarya</taxon>
        <taxon>Ascomycota</taxon>
        <taxon>Pezizomycotina</taxon>
        <taxon>Leotiomycetes</taxon>
        <taxon>Erysiphales</taxon>
        <taxon>Erysiphaceae</taxon>
        <taxon>Erysiphe</taxon>
    </lineage>
</organism>
<protein>
    <submittedName>
        <fullName evidence="1">Putative serine threonine protein kinase domain protein</fullName>
    </submittedName>
</protein>
<gene>
    <name evidence="1" type="ORF">EV44_g3614</name>
</gene>
<keyword evidence="1" id="KW-0418">Kinase</keyword>
<name>A0A0B1PC19_UNCNE</name>
<dbReference type="Proteomes" id="UP000030854">
    <property type="component" value="Unassembled WGS sequence"/>
</dbReference>
<dbReference type="AlphaFoldDB" id="A0A0B1PC19"/>
<keyword evidence="2" id="KW-1185">Reference proteome</keyword>
<sequence>MTKNLQVTLSEFLENYEKSSTAKITKFKGYGSLRNASTFGEAIHMDLEGDLKSLFPTTNGEIIPHATWFLLPIDDYTSWKWV</sequence>
<evidence type="ECO:0000313" key="2">
    <source>
        <dbReference type="Proteomes" id="UP000030854"/>
    </source>
</evidence>
<keyword evidence="1" id="KW-0808">Transferase</keyword>